<evidence type="ECO:0000313" key="1">
    <source>
        <dbReference type="EMBL" id="MCZ3667749.1"/>
    </source>
</evidence>
<dbReference type="RefSeq" id="WP_269295983.1">
    <property type="nucleotide sequence ID" value="NZ_JAKHPH010000011.1"/>
</dbReference>
<organism evidence="1 2">
    <name type="scientific">Limosilactobacillus vaginalis</name>
    <dbReference type="NCBI Taxonomy" id="1633"/>
    <lineage>
        <taxon>Bacteria</taxon>
        <taxon>Bacillati</taxon>
        <taxon>Bacillota</taxon>
        <taxon>Bacilli</taxon>
        <taxon>Lactobacillales</taxon>
        <taxon>Lactobacillaceae</taxon>
        <taxon>Limosilactobacillus</taxon>
    </lineage>
</organism>
<dbReference type="AlphaFoldDB" id="A0AAW5WT57"/>
<gene>
    <name evidence="1" type="ORF">L2724_05550</name>
</gene>
<proteinExistence type="predicted"/>
<comment type="caution">
    <text evidence="1">The sequence shown here is derived from an EMBL/GenBank/DDBJ whole genome shotgun (WGS) entry which is preliminary data.</text>
</comment>
<dbReference type="InterPro" id="IPR009061">
    <property type="entry name" value="DNA-bd_dom_put_sf"/>
</dbReference>
<dbReference type="EMBL" id="JAKHPH010000011">
    <property type="protein sequence ID" value="MCZ3667749.1"/>
    <property type="molecule type" value="Genomic_DNA"/>
</dbReference>
<reference evidence="1" key="1">
    <citation type="submission" date="2022-01" db="EMBL/GenBank/DDBJ databases">
        <title>VMRC isolate genome collection.</title>
        <authorList>
            <person name="France M."/>
            <person name="Rutt L."/>
            <person name="Humphrys M."/>
            <person name="Ravel J."/>
        </authorList>
    </citation>
    <scope>NUCLEOTIDE SEQUENCE</scope>
    <source>
        <strain evidence="1">C0048A1</strain>
    </source>
</reference>
<accession>A0AAW5WT57</accession>
<dbReference type="Proteomes" id="UP001212401">
    <property type="component" value="Unassembled WGS sequence"/>
</dbReference>
<name>A0AAW5WT57_9LACO</name>
<protein>
    <submittedName>
        <fullName evidence="1">Helix-turn-helix domain-containing protein</fullName>
    </submittedName>
</protein>
<dbReference type="SUPFAM" id="SSF46955">
    <property type="entry name" value="Putative DNA-binding domain"/>
    <property type="match status" value="1"/>
</dbReference>
<evidence type="ECO:0000313" key="2">
    <source>
        <dbReference type="Proteomes" id="UP001212401"/>
    </source>
</evidence>
<sequence>MENLQVQLPEDLQEATKKMIADSLNSALKELEIKNSFPPYMNKTEARKYLHISSKTLLDWETQYNDIPIIVIDGIQRYKRTDLDEWMQQHRLNK</sequence>